<protein>
    <submittedName>
        <fullName evidence="2">Uncharacterized protein</fullName>
    </submittedName>
</protein>
<organism evidence="2 3">
    <name type="scientific">Blautia hydrogenotrophica (strain DSM 10507 / JCM 14656 / S5a33)</name>
    <name type="common">Ruminococcus hydrogenotrophicus</name>
    <dbReference type="NCBI Taxonomy" id="476272"/>
    <lineage>
        <taxon>Bacteria</taxon>
        <taxon>Bacillati</taxon>
        <taxon>Bacillota</taxon>
        <taxon>Clostridia</taxon>
        <taxon>Lachnospirales</taxon>
        <taxon>Lachnospiraceae</taxon>
        <taxon>Blautia</taxon>
    </lineage>
</organism>
<reference evidence="2 3" key="1">
    <citation type="submission" date="2009-01" db="EMBL/GenBank/DDBJ databases">
        <authorList>
            <person name="Fulton L."/>
            <person name="Clifton S."/>
            <person name="Fulton B."/>
            <person name="Xu J."/>
            <person name="Minx P."/>
            <person name="Pepin K.H."/>
            <person name="Johnson M."/>
            <person name="Bhonagiri V."/>
            <person name="Nash W.E."/>
            <person name="Mardis E.R."/>
            <person name="Wilson R.K."/>
        </authorList>
    </citation>
    <scope>NUCLEOTIDE SEQUENCE [LARGE SCALE GENOMIC DNA]</scope>
    <source>
        <strain evidence="3">DSM 10507 / JCM 14656 / S5a33</strain>
    </source>
</reference>
<evidence type="ECO:0000313" key="3">
    <source>
        <dbReference type="Proteomes" id="UP000003100"/>
    </source>
</evidence>
<comment type="caution">
    <text evidence="2">The sequence shown here is derived from an EMBL/GenBank/DDBJ whole genome shotgun (WGS) entry which is preliminary data.</text>
</comment>
<dbReference type="EMBL" id="ACBZ01000058">
    <property type="protein sequence ID" value="EEG49835.1"/>
    <property type="molecule type" value="Genomic_DNA"/>
</dbReference>
<gene>
    <name evidence="2" type="ORF">RUMHYD_01216</name>
</gene>
<proteinExistence type="predicted"/>
<dbReference type="AlphaFoldDB" id="C0CK46"/>
<sequence>KNFFLVTIGYLLLVAVIFAYFAEYLLNSIHKMNLVTLGAELIIGYLVVLAVYTVLTYVQYSVRYHRAKKSVKQYYIQLTKLERMYGKNEKKNGDRRTSRRK</sequence>
<evidence type="ECO:0000313" key="2">
    <source>
        <dbReference type="EMBL" id="EEG49835.1"/>
    </source>
</evidence>
<name>C0CK46_BLAHS</name>
<dbReference type="eggNOG" id="ENOG5032UC0">
    <property type="taxonomic scope" value="Bacteria"/>
</dbReference>
<dbReference type="PATRIC" id="fig|476272.21.peg.2563"/>
<dbReference type="HOGENOM" id="CLU_127571_2_0_9"/>
<evidence type="ECO:0000256" key="1">
    <source>
        <dbReference type="SAM" id="Phobius"/>
    </source>
</evidence>
<reference evidence="2 3" key="2">
    <citation type="submission" date="2009-02" db="EMBL/GenBank/DDBJ databases">
        <title>Draft genome sequence of Blautia hydrogenotrophica DSM 10507 (Ruminococcus hydrogenotrophicus DSM 10507).</title>
        <authorList>
            <person name="Sudarsanam P."/>
            <person name="Ley R."/>
            <person name="Guruge J."/>
            <person name="Turnbaugh P.J."/>
            <person name="Mahowald M."/>
            <person name="Liep D."/>
            <person name="Gordon J."/>
        </authorList>
    </citation>
    <scope>NUCLEOTIDE SEQUENCE [LARGE SCALE GENOMIC DNA]</scope>
    <source>
        <strain evidence="3">DSM 10507 / JCM 14656 / S5a33</strain>
    </source>
</reference>
<dbReference type="Proteomes" id="UP000003100">
    <property type="component" value="Unassembled WGS sequence"/>
</dbReference>
<feature type="transmembrane region" description="Helical" evidence="1">
    <location>
        <begin position="43"/>
        <end position="62"/>
    </location>
</feature>
<keyword evidence="1" id="KW-0812">Transmembrane</keyword>
<keyword evidence="3" id="KW-1185">Reference proteome</keyword>
<keyword evidence="1" id="KW-0472">Membrane</keyword>
<accession>C0CK46</accession>
<feature type="non-terminal residue" evidence="2">
    <location>
        <position position="1"/>
    </location>
</feature>
<keyword evidence="1" id="KW-1133">Transmembrane helix</keyword>